<dbReference type="AlphaFoldDB" id="A0A0D7AVL0"/>
<dbReference type="OrthoDB" id="446925at2759"/>
<dbReference type="EMBL" id="KN880979">
    <property type="protein sequence ID" value="KIY61311.1"/>
    <property type="molecule type" value="Genomic_DNA"/>
</dbReference>
<proteinExistence type="predicted"/>
<dbReference type="STRING" id="1314674.A0A0D7AVL0"/>
<protein>
    <recommendedName>
        <fullName evidence="3">Integrase zinc-binding domain-containing protein</fullName>
    </recommendedName>
</protein>
<feature type="non-terminal residue" evidence="1">
    <location>
        <position position="186"/>
    </location>
</feature>
<keyword evidence="2" id="KW-1185">Reference proteome</keyword>
<name>A0A0D7AVL0_9AGAR</name>
<reference evidence="1 2" key="1">
    <citation type="journal article" date="2015" name="Fungal Genet. Biol.">
        <title>Evolution of novel wood decay mechanisms in Agaricales revealed by the genome sequences of Fistulina hepatica and Cylindrobasidium torrendii.</title>
        <authorList>
            <person name="Floudas D."/>
            <person name="Held B.W."/>
            <person name="Riley R."/>
            <person name="Nagy L.G."/>
            <person name="Koehler G."/>
            <person name="Ransdell A.S."/>
            <person name="Younus H."/>
            <person name="Chow J."/>
            <person name="Chiniquy J."/>
            <person name="Lipzen A."/>
            <person name="Tritt A."/>
            <person name="Sun H."/>
            <person name="Haridas S."/>
            <person name="LaButti K."/>
            <person name="Ohm R.A."/>
            <person name="Kues U."/>
            <person name="Blanchette R.A."/>
            <person name="Grigoriev I.V."/>
            <person name="Minto R.E."/>
            <person name="Hibbett D.S."/>
        </authorList>
    </citation>
    <scope>NUCLEOTIDE SEQUENCE [LARGE SCALE GENOMIC DNA]</scope>
    <source>
        <strain evidence="1 2">FP15055 ss-10</strain>
    </source>
</reference>
<evidence type="ECO:0000313" key="2">
    <source>
        <dbReference type="Proteomes" id="UP000054007"/>
    </source>
</evidence>
<evidence type="ECO:0008006" key="3">
    <source>
        <dbReference type="Google" id="ProtNLM"/>
    </source>
</evidence>
<gene>
    <name evidence="1" type="ORF">CYLTODRAFT_334581</name>
</gene>
<evidence type="ECO:0000313" key="1">
    <source>
        <dbReference type="EMBL" id="KIY61311.1"/>
    </source>
</evidence>
<dbReference type="Proteomes" id="UP000054007">
    <property type="component" value="Unassembled WGS sequence"/>
</dbReference>
<sequence>LREAIVQSSAKTPDGRAHNWHQHVPLAVFADRVTTSHVHGYSPYYLLHGIEPLLPLDLMEATFLVEGFHPGMSKSDLLTLRIRQLQRHEEDLSAAASKLQKSRIKNREQFLQRFKHKVQHHIYNEGQLVLVRNSALEMHITQFKATDRYSGPYEIVKRTTRNNYVLKEMDGTVRAMPVAAFRVIPY</sequence>
<organism evidence="1 2">
    <name type="scientific">Cylindrobasidium torrendii FP15055 ss-10</name>
    <dbReference type="NCBI Taxonomy" id="1314674"/>
    <lineage>
        <taxon>Eukaryota</taxon>
        <taxon>Fungi</taxon>
        <taxon>Dikarya</taxon>
        <taxon>Basidiomycota</taxon>
        <taxon>Agaricomycotina</taxon>
        <taxon>Agaricomycetes</taxon>
        <taxon>Agaricomycetidae</taxon>
        <taxon>Agaricales</taxon>
        <taxon>Marasmiineae</taxon>
        <taxon>Physalacriaceae</taxon>
        <taxon>Cylindrobasidium</taxon>
    </lineage>
</organism>
<accession>A0A0D7AVL0</accession>
<feature type="non-terminal residue" evidence="1">
    <location>
        <position position="1"/>
    </location>
</feature>